<organism evidence="4 5">
    <name type="scientific">Micromonospora coxensis</name>
    <dbReference type="NCBI Taxonomy" id="356852"/>
    <lineage>
        <taxon>Bacteria</taxon>
        <taxon>Bacillati</taxon>
        <taxon>Actinomycetota</taxon>
        <taxon>Actinomycetes</taxon>
        <taxon>Micromonosporales</taxon>
        <taxon>Micromonosporaceae</taxon>
        <taxon>Micromonospora</taxon>
    </lineage>
</organism>
<gene>
    <name evidence="4" type="ORF">GA0070614_3654</name>
</gene>
<dbReference type="EMBL" id="LT607753">
    <property type="protein sequence ID" value="SCG63501.1"/>
    <property type="molecule type" value="Genomic_DNA"/>
</dbReference>
<protein>
    <submittedName>
        <fullName evidence="4">von Hippel-Lindau disease tumour suppressor protein</fullName>
    </submittedName>
</protein>
<sequence>MPESPDDVPRTDATLRIGGWLPESRRQAPPGPRRPEGRAHDAQHRAEPPPPRAGARPTAAPPASPHGPGGPTRTLVLGCVAVGVIATLVFALSPFWSTSPRPEDRPVAVLPTGAGQADGTEPVSATPSWTYSPAPVSLSTRASLPSPTRAASPSHRPTTGTTTRPRPSTTPPRPPGSDQSRPDELEPLPPSQEPSLRSSSGGPETFVDFVNTRGTLVVVHWLDYGGQRQRYAVLQPGQGYRQQTYVGHPWVVTDGDGRGLVCFLPAREIKKAVVR</sequence>
<dbReference type="InterPro" id="IPR037140">
    <property type="entry name" value="VHL_beta_dom_sf"/>
</dbReference>
<feature type="domain" description="von Hippel-Lindau disease tumour suppressor beta" evidence="3">
    <location>
        <begin position="206"/>
        <end position="256"/>
    </location>
</feature>
<keyword evidence="2" id="KW-0812">Transmembrane</keyword>
<dbReference type="Proteomes" id="UP000198215">
    <property type="component" value="Chromosome I"/>
</dbReference>
<feature type="region of interest" description="Disordered" evidence="1">
    <location>
        <begin position="96"/>
        <end position="206"/>
    </location>
</feature>
<dbReference type="Gene3D" id="2.60.40.780">
    <property type="entry name" value="von Hippel-Lindau disease tumour suppressor, beta domain"/>
    <property type="match status" value="1"/>
</dbReference>
<evidence type="ECO:0000259" key="3">
    <source>
        <dbReference type="Pfam" id="PF01847"/>
    </source>
</evidence>
<name>A0A1C5IZQ1_9ACTN</name>
<feature type="transmembrane region" description="Helical" evidence="2">
    <location>
        <begin position="75"/>
        <end position="96"/>
    </location>
</feature>
<feature type="compositionally biased region" description="Low complexity" evidence="1">
    <location>
        <begin position="152"/>
        <end position="167"/>
    </location>
</feature>
<dbReference type="RefSeq" id="WP_197701342.1">
    <property type="nucleotide sequence ID" value="NZ_LT607753.1"/>
</dbReference>
<dbReference type="SUPFAM" id="SSF49468">
    <property type="entry name" value="VHL"/>
    <property type="match status" value="1"/>
</dbReference>
<dbReference type="InterPro" id="IPR036208">
    <property type="entry name" value="VHL_sf"/>
</dbReference>
<evidence type="ECO:0000256" key="1">
    <source>
        <dbReference type="SAM" id="MobiDB-lite"/>
    </source>
</evidence>
<evidence type="ECO:0000256" key="2">
    <source>
        <dbReference type="SAM" id="Phobius"/>
    </source>
</evidence>
<reference evidence="5" key="1">
    <citation type="submission" date="2016-06" db="EMBL/GenBank/DDBJ databases">
        <authorList>
            <person name="Varghese N."/>
            <person name="Submissions Spin"/>
        </authorList>
    </citation>
    <scope>NUCLEOTIDE SEQUENCE [LARGE SCALE GENOMIC DNA]</scope>
    <source>
        <strain evidence="5">DSM 45161</strain>
    </source>
</reference>
<dbReference type="InterPro" id="IPR024053">
    <property type="entry name" value="VHL_beta_dom"/>
</dbReference>
<proteinExistence type="predicted"/>
<feature type="compositionally biased region" description="Polar residues" evidence="1">
    <location>
        <begin position="123"/>
        <end position="151"/>
    </location>
</feature>
<dbReference type="Pfam" id="PF01847">
    <property type="entry name" value="VHL"/>
    <property type="match status" value="1"/>
</dbReference>
<feature type="compositionally biased region" description="Basic and acidic residues" evidence="1">
    <location>
        <begin position="33"/>
        <end position="47"/>
    </location>
</feature>
<evidence type="ECO:0000313" key="4">
    <source>
        <dbReference type="EMBL" id="SCG63501.1"/>
    </source>
</evidence>
<dbReference type="AlphaFoldDB" id="A0A1C5IZQ1"/>
<evidence type="ECO:0000313" key="5">
    <source>
        <dbReference type="Proteomes" id="UP000198215"/>
    </source>
</evidence>
<keyword evidence="2" id="KW-1133">Transmembrane helix</keyword>
<keyword evidence="5" id="KW-1185">Reference proteome</keyword>
<accession>A0A1C5IZQ1</accession>
<keyword evidence="2" id="KW-0472">Membrane</keyword>
<feature type="region of interest" description="Disordered" evidence="1">
    <location>
        <begin position="1"/>
        <end position="70"/>
    </location>
</feature>